<comment type="caution">
    <text evidence="3">The sequence shown here is derived from an EMBL/GenBank/DDBJ whole genome shotgun (WGS) entry which is preliminary data.</text>
</comment>
<evidence type="ECO:0000256" key="1">
    <source>
        <dbReference type="ARBA" id="ARBA00023163"/>
    </source>
</evidence>
<dbReference type="AlphaFoldDB" id="A0A9X1I9F7"/>
<evidence type="ECO:0000259" key="2">
    <source>
        <dbReference type="Pfam" id="PF02357"/>
    </source>
</evidence>
<dbReference type="InterPro" id="IPR036735">
    <property type="entry name" value="NGN_dom_sf"/>
</dbReference>
<feature type="domain" description="NusG-like N-terminal" evidence="2">
    <location>
        <begin position="1"/>
        <end position="93"/>
    </location>
</feature>
<dbReference type="RefSeq" id="WP_226696578.1">
    <property type="nucleotide sequence ID" value="NZ_JAJAPX010000005.1"/>
</dbReference>
<dbReference type="Pfam" id="PF02357">
    <property type="entry name" value="NusG"/>
    <property type="match status" value="1"/>
</dbReference>
<dbReference type="EMBL" id="JAJAPX010000005">
    <property type="protein sequence ID" value="MCB4809200.1"/>
    <property type="molecule type" value="Genomic_DNA"/>
</dbReference>
<dbReference type="CDD" id="cd09895">
    <property type="entry name" value="NGN_SP_UpxY"/>
    <property type="match status" value="1"/>
</dbReference>
<dbReference type="Gene3D" id="3.30.70.940">
    <property type="entry name" value="NusG, N-terminal domain"/>
    <property type="match status" value="1"/>
</dbReference>
<keyword evidence="1" id="KW-0804">Transcription</keyword>
<accession>A0A9X1I9F7</accession>
<dbReference type="InterPro" id="IPR006645">
    <property type="entry name" value="NGN-like_dom"/>
</dbReference>
<dbReference type="SUPFAM" id="SSF82679">
    <property type="entry name" value="N-utilization substance G protein NusG, N-terminal domain"/>
    <property type="match status" value="1"/>
</dbReference>
<evidence type="ECO:0000313" key="4">
    <source>
        <dbReference type="Proteomes" id="UP001139286"/>
    </source>
</evidence>
<sequence>MSWFVLSVKEKQESKVSKMLEKMDFEVFNPLVQEIKVWSNRQKIIEMPLFKSHIIVNIPEQYRGVVFAIQDVKGYMFIDGKPAKVYKEEVETIKGWLENGSYDLVLLSKLISRKEIDLKQWLSKNNSGVKRMIGQHRLNTLITEMDVIVERKFRKVV</sequence>
<name>A0A9X1I9F7_9FLAO</name>
<protein>
    <recommendedName>
        <fullName evidence="2">NusG-like N-terminal domain-containing protein</fullName>
    </recommendedName>
</protein>
<gene>
    <name evidence="3" type="ORF">LG651_13155</name>
</gene>
<dbReference type="GO" id="GO:0006354">
    <property type="term" value="P:DNA-templated transcription elongation"/>
    <property type="evidence" value="ECO:0007669"/>
    <property type="project" value="InterPro"/>
</dbReference>
<organism evidence="3 4">
    <name type="scientific">Neotamlana sargassicola</name>
    <dbReference type="NCBI Taxonomy" id="2883125"/>
    <lineage>
        <taxon>Bacteria</taxon>
        <taxon>Pseudomonadati</taxon>
        <taxon>Bacteroidota</taxon>
        <taxon>Flavobacteriia</taxon>
        <taxon>Flavobacteriales</taxon>
        <taxon>Flavobacteriaceae</taxon>
        <taxon>Neotamlana</taxon>
    </lineage>
</organism>
<evidence type="ECO:0000313" key="3">
    <source>
        <dbReference type="EMBL" id="MCB4809200.1"/>
    </source>
</evidence>
<proteinExistence type="predicted"/>
<reference evidence="3" key="1">
    <citation type="submission" date="2021-10" db="EMBL/GenBank/DDBJ databases">
        <title>Tamlana sargassums sp. nov., and Tamlana laminarinivorans sp. nov., two new bacteria isolated from the brown alga.</title>
        <authorList>
            <person name="Li J."/>
        </authorList>
    </citation>
    <scope>NUCLEOTIDE SEQUENCE</scope>
    <source>
        <strain evidence="3">62-3</strain>
    </source>
</reference>
<dbReference type="Proteomes" id="UP001139286">
    <property type="component" value="Unassembled WGS sequence"/>
</dbReference>
<keyword evidence="4" id="KW-1185">Reference proteome</keyword>